<dbReference type="AlphaFoldDB" id="A0A9W9YYT0"/>
<evidence type="ECO:0000313" key="1">
    <source>
        <dbReference type="EMBL" id="KAJ7370508.1"/>
    </source>
</evidence>
<proteinExistence type="predicted"/>
<name>A0A9W9YYT0_9CNID</name>
<evidence type="ECO:0000313" key="2">
    <source>
        <dbReference type="Proteomes" id="UP001163046"/>
    </source>
</evidence>
<accession>A0A9W9YYT0</accession>
<organism evidence="1 2">
    <name type="scientific">Desmophyllum pertusum</name>
    <dbReference type="NCBI Taxonomy" id="174260"/>
    <lineage>
        <taxon>Eukaryota</taxon>
        <taxon>Metazoa</taxon>
        <taxon>Cnidaria</taxon>
        <taxon>Anthozoa</taxon>
        <taxon>Hexacorallia</taxon>
        <taxon>Scleractinia</taxon>
        <taxon>Caryophylliina</taxon>
        <taxon>Caryophylliidae</taxon>
        <taxon>Desmophyllum</taxon>
    </lineage>
</organism>
<keyword evidence="2" id="KW-1185">Reference proteome</keyword>
<comment type="caution">
    <text evidence="1">The sequence shown here is derived from an EMBL/GenBank/DDBJ whole genome shotgun (WGS) entry which is preliminary data.</text>
</comment>
<reference evidence="1" key="1">
    <citation type="submission" date="2023-01" db="EMBL/GenBank/DDBJ databases">
        <title>Genome assembly of the deep-sea coral Lophelia pertusa.</title>
        <authorList>
            <person name="Herrera S."/>
            <person name="Cordes E."/>
        </authorList>
    </citation>
    <scope>NUCLEOTIDE SEQUENCE</scope>
    <source>
        <strain evidence="1">USNM1676648</strain>
        <tissue evidence="1">Polyp</tissue>
    </source>
</reference>
<dbReference type="Proteomes" id="UP001163046">
    <property type="component" value="Unassembled WGS sequence"/>
</dbReference>
<dbReference type="EMBL" id="MU826864">
    <property type="protein sequence ID" value="KAJ7370508.1"/>
    <property type="molecule type" value="Genomic_DNA"/>
</dbReference>
<gene>
    <name evidence="1" type="ORF">OS493_032074</name>
</gene>
<sequence>MKDDFDVSIVLDGSSDNETAPIATVDACHRMCVAPAELIALTGLVEELAFNERLERLSPGGIVTGLLMTDNTPLLVNGFSPRRQTFEGECVGGLCPYSNTPKSAVLGWCSMCEIKKSQITKVLEARSSSREGLSHLWMAGLLIL</sequence>
<protein>
    <submittedName>
        <fullName evidence="1">Uncharacterized protein</fullName>
    </submittedName>
</protein>